<dbReference type="PANTHER" id="PTHR43767:SF1">
    <property type="entry name" value="NONRIBOSOMAL PEPTIDE SYNTHASE PES1 (EUROFUNG)-RELATED"/>
    <property type="match status" value="1"/>
</dbReference>
<dbReference type="STRING" id="1470434.AZF00_18115"/>
<evidence type="ECO:0000313" key="2">
    <source>
        <dbReference type="EMBL" id="AMO70100.1"/>
    </source>
</evidence>
<gene>
    <name evidence="2" type="ORF">AZF00_18115</name>
</gene>
<dbReference type="AlphaFoldDB" id="A0A127MA49"/>
<protein>
    <recommendedName>
        <fullName evidence="1">AMP-dependent synthetase/ligase domain-containing protein</fullName>
    </recommendedName>
</protein>
<name>A0A127MA49_9GAMM</name>
<organism evidence="2 3">
    <name type="scientific">Zhongshania aliphaticivorans</name>
    <dbReference type="NCBI Taxonomy" id="1470434"/>
    <lineage>
        <taxon>Bacteria</taxon>
        <taxon>Pseudomonadati</taxon>
        <taxon>Pseudomonadota</taxon>
        <taxon>Gammaproteobacteria</taxon>
        <taxon>Cellvibrionales</taxon>
        <taxon>Spongiibacteraceae</taxon>
        <taxon>Zhongshania</taxon>
    </lineage>
</organism>
<dbReference type="KEGG" id="zal:AZF00_18115"/>
<dbReference type="Proteomes" id="UP000074119">
    <property type="component" value="Chromosome"/>
</dbReference>
<proteinExistence type="predicted"/>
<feature type="domain" description="AMP-dependent synthetase/ligase" evidence="1">
    <location>
        <begin position="14"/>
        <end position="176"/>
    </location>
</feature>
<dbReference type="SUPFAM" id="SSF56801">
    <property type="entry name" value="Acetyl-CoA synthetase-like"/>
    <property type="match status" value="1"/>
</dbReference>
<dbReference type="EMBL" id="CP014544">
    <property type="protein sequence ID" value="AMO70100.1"/>
    <property type="molecule type" value="Genomic_DNA"/>
</dbReference>
<reference evidence="2 3" key="1">
    <citation type="submission" date="2015-12" db="EMBL/GenBank/DDBJ databases">
        <authorList>
            <person name="Shamseldin A."/>
            <person name="Moawad H."/>
            <person name="Abd El-Rahim W.M."/>
            <person name="Sadowsky M.J."/>
        </authorList>
    </citation>
    <scope>NUCLEOTIDE SEQUENCE [LARGE SCALE GENOMIC DNA]</scope>
    <source>
        <strain evidence="2 3">SM2</strain>
    </source>
</reference>
<evidence type="ECO:0000313" key="3">
    <source>
        <dbReference type="Proteomes" id="UP000074119"/>
    </source>
</evidence>
<dbReference type="Gene3D" id="3.40.50.12780">
    <property type="entry name" value="N-terminal domain of ligase-like"/>
    <property type="match status" value="1"/>
</dbReference>
<dbReference type="InterPro" id="IPR050237">
    <property type="entry name" value="ATP-dep_AMP-bd_enzyme"/>
</dbReference>
<dbReference type="Pfam" id="PF00501">
    <property type="entry name" value="AMP-binding"/>
    <property type="match status" value="1"/>
</dbReference>
<accession>A0A127MA49</accession>
<sequence length="203" mass="22461">MAKFNPQNLSHGLNRQAEFSANKPALSCGDTRWSYQEFTDDSHKLAAILSARGVSKGDRIAYLGFHGPEVLLLLFAATHIGAIFVPLNFRLSSAELLPIINDCDPSVIVTDTEHSSVIQALQSKLACQHYFQTDSAITPEYSLKELIAQQVHQAARPVDVEDDDIAAIIYTSGTTGICCHRLCNFVFSRKNETPSSLRRRLQN</sequence>
<dbReference type="RefSeq" id="WP_008252920.1">
    <property type="nucleotide sequence ID" value="NZ_CP014544.1"/>
</dbReference>
<dbReference type="PANTHER" id="PTHR43767">
    <property type="entry name" value="LONG-CHAIN-FATTY-ACID--COA LIGASE"/>
    <property type="match status" value="1"/>
</dbReference>
<evidence type="ECO:0000259" key="1">
    <source>
        <dbReference type="Pfam" id="PF00501"/>
    </source>
</evidence>
<dbReference type="InterPro" id="IPR042099">
    <property type="entry name" value="ANL_N_sf"/>
</dbReference>
<dbReference type="InterPro" id="IPR000873">
    <property type="entry name" value="AMP-dep_synth/lig_dom"/>
</dbReference>